<dbReference type="InterPro" id="IPR004843">
    <property type="entry name" value="Calcineurin-like_PHP"/>
</dbReference>
<feature type="domain" description="Calcineurin-like phosphoesterase" evidence="3">
    <location>
        <begin position="54"/>
        <end position="269"/>
    </location>
</feature>
<feature type="chain" id="PRO_5039091442" evidence="2">
    <location>
        <begin position="22"/>
        <end position="334"/>
    </location>
</feature>
<gene>
    <name evidence="4" type="ORF">FM110_00700</name>
</gene>
<accession>A0A1X6WSY6</accession>
<evidence type="ECO:0000313" key="4">
    <source>
        <dbReference type="EMBL" id="SLM87947.1"/>
    </source>
</evidence>
<proteinExistence type="predicted"/>
<dbReference type="EMBL" id="FWFG01000010">
    <property type="protein sequence ID" value="SLM87947.1"/>
    <property type="molecule type" value="Genomic_DNA"/>
</dbReference>
<dbReference type="GO" id="GO:0008758">
    <property type="term" value="F:UDP-2,3-diacylglucosamine hydrolase activity"/>
    <property type="evidence" value="ECO:0007669"/>
    <property type="project" value="TreeGrafter"/>
</dbReference>
<feature type="compositionally biased region" description="Low complexity" evidence="1">
    <location>
        <begin position="205"/>
        <end position="227"/>
    </location>
</feature>
<dbReference type="SUPFAM" id="SSF56300">
    <property type="entry name" value="Metallo-dependent phosphatases"/>
    <property type="match status" value="1"/>
</dbReference>
<feature type="region of interest" description="Disordered" evidence="1">
    <location>
        <begin position="192"/>
        <end position="235"/>
    </location>
</feature>
<dbReference type="Proteomes" id="UP000195981">
    <property type="component" value="Unassembled WGS sequence"/>
</dbReference>
<feature type="signal peptide" evidence="2">
    <location>
        <begin position="1"/>
        <end position="21"/>
    </location>
</feature>
<sequence>MPRGRRALALGCLGAAAFAVAAGAHIWARHIEIHRYTLRRATVPVLPAGSAPVRLLHISDIHLMPENDRKLAFLRSLAELEADVVVDTGDNISSPQSVGPLIEAIGPLLRIPGAFVMGSNDLFAPVRKNPARYLLPDARTAGFSAPDRPVDMPVQELRTRLAEHGWRDLTNRRDASRAGDLVIEWVGVDDPHLERDRMPAPDGTRAAAEESGAGAAAELRAEGAAESTAQAQQARPALRIGVAHAPYRRVLDALVDDGCDLILAGHTHGGQLCLPGIGALVTNCDLPRSQAKGLSAWRGVPLHVSGGLGASPFSDMRLANPPEATLLTLLPRPV</sequence>
<dbReference type="AlphaFoldDB" id="A0A1X6WSY6"/>
<protein>
    <submittedName>
        <fullName evidence="4">Putative secreted protein</fullName>
    </submittedName>
</protein>
<dbReference type="Gene3D" id="3.60.21.10">
    <property type="match status" value="1"/>
</dbReference>
<keyword evidence="5" id="KW-1185">Reference proteome</keyword>
<dbReference type="InterPro" id="IPR029052">
    <property type="entry name" value="Metallo-depent_PP-like"/>
</dbReference>
<dbReference type="InterPro" id="IPR051158">
    <property type="entry name" value="Metallophosphoesterase_sf"/>
</dbReference>
<evidence type="ECO:0000313" key="5">
    <source>
        <dbReference type="Proteomes" id="UP000195981"/>
    </source>
</evidence>
<dbReference type="GO" id="GO:0016020">
    <property type="term" value="C:membrane"/>
    <property type="evidence" value="ECO:0007669"/>
    <property type="project" value="GOC"/>
</dbReference>
<dbReference type="PANTHER" id="PTHR31302">
    <property type="entry name" value="TRANSMEMBRANE PROTEIN WITH METALLOPHOSPHOESTERASE DOMAIN-RELATED"/>
    <property type="match status" value="1"/>
</dbReference>
<dbReference type="PANTHER" id="PTHR31302:SF20">
    <property type="entry name" value="CONSERVED PROTEIN"/>
    <property type="match status" value="1"/>
</dbReference>
<dbReference type="GO" id="GO:0009245">
    <property type="term" value="P:lipid A biosynthetic process"/>
    <property type="evidence" value="ECO:0007669"/>
    <property type="project" value="TreeGrafter"/>
</dbReference>
<organism evidence="4 5">
    <name type="scientific">Brachybacterium nesterenkovii</name>
    <dbReference type="NCBI Taxonomy" id="47847"/>
    <lineage>
        <taxon>Bacteria</taxon>
        <taxon>Bacillati</taxon>
        <taxon>Actinomycetota</taxon>
        <taxon>Actinomycetes</taxon>
        <taxon>Micrococcales</taxon>
        <taxon>Dermabacteraceae</taxon>
        <taxon>Brachybacterium</taxon>
    </lineage>
</organism>
<dbReference type="Pfam" id="PF00149">
    <property type="entry name" value="Metallophos"/>
    <property type="match status" value="1"/>
</dbReference>
<name>A0A1X6WSY6_9MICO</name>
<keyword evidence="2" id="KW-0732">Signal</keyword>
<evidence type="ECO:0000259" key="3">
    <source>
        <dbReference type="Pfam" id="PF00149"/>
    </source>
</evidence>
<reference evidence="4 5" key="1">
    <citation type="submission" date="2017-02" db="EMBL/GenBank/DDBJ databases">
        <authorList>
            <person name="Peterson S.W."/>
        </authorList>
    </citation>
    <scope>NUCLEOTIDE SEQUENCE [LARGE SCALE GENOMIC DNA]</scope>
    <source>
        <strain evidence="4 5">CIP104813</strain>
    </source>
</reference>
<evidence type="ECO:0000256" key="2">
    <source>
        <dbReference type="SAM" id="SignalP"/>
    </source>
</evidence>
<evidence type="ECO:0000256" key="1">
    <source>
        <dbReference type="SAM" id="MobiDB-lite"/>
    </source>
</evidence>